<proteinExistence type="predicted"/>
<gene>
    <name evidence="1" type="ORF">BPAG_LOCUS2373</name>
</gene>
<dbReference type="WBParaSite" id="BPAG_0000240301-mRNA-1">
    <property type="protein sequence ID" value="BPAG_0000240301-mRNA-1"/>
    <property type="gene ID" value="BPAG_0000240301"/>
</dbReference>
<evidence type="ECO:0000313" key="1">
    <source>
        <dbReference type="EMBL" id="VDN83559.1"/>
    </source>
</evidence>
<accession>A0A0N4T2H3</accession>
<evidence type="ECO:0000313" key="2">
    <source>
        <dbReference type="Proteomes" id="UP000278627"/>
    </source>
</evidence>
<reference evidence="1 2" key="2">
    <citation type="submission" date="2018-11" db="EMBL/GenBank/DDBJ databases">
        <authorList>
            <consortium name="Pathogen Informatics"/>
        </authorList>
    </citation>
    <scope>NUCLEOTIDE SEQUENCE [LARGE SCALE GENOMIC DNA]</scope>
</reference>
<protein>
    <submittedName>
        <fullName evidence="1 3">Uncharacterized protein</fullName>
    </submittedName>
</protein>
<reference evidence="3" key="1">
    <citation type="submission" date="2017-02" db="UniProtKB">
        <authorList>
            <consortium name="WormBaseParasite"/>
        </authorList>
    </citation>
    <scope>IDENTIFICATION</scope>
</reference>
<sequence length="182" mass="20137">MTYIVEALLVQGKVQYGWAELSNLDVLCEGSHLLKVIWAEGKGSVKQKEQNEGTVNRISLNGGCITTRLVFPGKLWREGKQQSEGRPLLLTEMKKTTHPGRSPGNTSGNNHRRWSICSTSILHRKSTTPHRKEARVRGNSLRDKICEEAVIIDRAATGGRVDDPKVPPQPSSCQTLKSVISI</sequence>
<name>A0A0N4T2H3_BRUPA</name>
<evidence type="ECO:0000313" key="3">
    <source>
        <dbReference type="WBParaSite" id="BPAG_0000240301-mRNA-1"/>
    </source>
</evidence>
<dbReference type="Proteomes" id="UP000278627">
    <property type="component" value="Unassembled WGS sequence"/>
</dbReference>
<organism evidence="3">
    <name type="scientific">Brugia pahangi</name>
    <name type="common">Filarial nematode worm</name>
    <dbReference type="NCBI Taxonomy" id="6280"/>
    <lineage>
        <taxon>Eukaryota</taxon>
        <taxon>Metazoa</taxon>
        <taxon>Ecdysozoa</taxon>
        <taxon>Nematoda</taxon>
        <taxon>Chromadorea</taxon>
        <taxon>Rhabditida</taxon>
        <taxon>Spirurina</taxon>
        <taxon>Spiruromorpha</taxon>
        <taxon>Filarioidea</taxon>
        <taxon>Onchocercidae</taxon>
        <taxon>Brugia</taxon>
    </lineage>
</organism>
<dbReference type="EMBL" id="UZAD01000333">
    <property type="protein sequence ID" value="VDN83559.1"/>
    <property type="molecule type" value="Genomic_DNA"/>
</dbReference>
<dbReference type="AlphaFoldDB" id="A0A0N4T2H3"/>
<keyword evidence="2" id="KW-1185">Reference proteome</keyword>